<dbReference type="Proteomes" id="UP000504631">
    <property type="component" value="Unplaced"/>
</dbReference>
<dbReference type="PANTHER" id="PTHR19378">
    <property type="entry name" value="GOLGIN- RELATED"/>
    <property type="match status" value="1"/>
</dbReference>
<dbReference type="GO" id="GO:0072686">
    <property type="term" value="C:mitotic spindle"/>
    <property type="evidence" value="ECO:0007669"/>
    <property type="project" value="TreeGrafter"/>
</dbReference>
<keyword evidence="8" id="KW-0206">Cytoskeleton</keyword>
<evidence type="ECO:0000256" key="5">
    <source>
        <dbReference type="ARBA" id="ARBA00022701"/>
    </source>
</evidence>
<evidence type="ECO:0000256" key="8">
    <source>
        <dbReference type="ARBA" id="ARBA00023212"/>
    </source>
</evidence>
<comment type="subcellular location">
    <subcellularLocation>
        <location evidence="1">Cytoplasm</location>
        <location evidence="1">Cytoskeleton</location>
        <location evidence="1">Spindle</location>
    </subcellularLocation>
</comment>
<dbReference type="GO" id="GO:0051301">
    <property type="term" value="P:cell division"/>
    <property type="evidence" value="ECO:0007669"/>
    <property type="project" value="UniProtKB-KW"/>
</dbReference>
<feature type="coiled-coil region" evidence="10">
    <location>
        <begin position="162"/>
        <end position="200"/>
    </location>
</feature>
<accession>A0A6J3KP01</accession>
<evidence type="ECO:0000256" key="10">
    <source>
        <dbReference type="SAM" id="Coils"/>
    </source>
</evidence>
<dbReference type="PANTHER" id="PTHR19378:SF0">
    <property type="entry name" value="HAUS AUGMIN-LIKE COMPLEX SUBUNIT 3"/>
    <property type="match status" value="1"/>
</dbReference>
<evidence type="ECO:0000256" key="1">
    <source>
        <dbReference type="ARBA" id="ARBA00004186"/>
    </source>
</evidence>
<keyword evidence="5" id="KW-0493">Microtubule</keyword>
<evidence type="ECO:0000313" key="12">
    <source>
        <dbReference type="Proteomes" id="UP000504631"/>
    </source>
</evidence>
<dbReference type="RefSeq" id="XP_033353871.1">
    <property type="nucleotide sequence ID" value="XM_033497980.1"/>
</dbReference>
<dbReference type="GeneID" id="117235694"/>
<dbReference type="KEGG" id="bvk:117235694"/>
<proteinExistence type="inferred from homology"/>
<keyword evidence="7 10" id="KW-0175">Coiled coil</keyword>
<dbReference type="GO" id="GO:0005815">
    <property type="term" value="C:microtubule organizing center"/>
    <property type="evidence" value="ECO:0007669"/>
    <property type="project" value="TreeGrafter"/>
</dbReference>
<keyword evidence="9" id="KW-0131">Cell cycle</keyword>
<keyword evidence="6" id="KW-0498">Mitosis</keyword>
<feature type="coiled-coil region" evidence="10">
    <location>
        <begin position="345"/>
        <end position="372"/>
    </location>
</feature>
<dbReference type="InterPro" id="IPR032733">
    <property type="entry name" value="HAUS3_N"/>
</dbReference>
<name>A0A6J3KP01_9HYME</name>
<evidence type="ECO:0000256" key="9">
    <source>
        <dbReference type="ARBA" id="ARBA00023306"/>
    </source>
</evidence>
<dbReference type="InterPro" id="IPR026206">
    <property type="entry name" value="HAUS3"/>
</dbReference>
<evidence type="ECO:0000256" key="4">
    <source>
        <dbReference type="ARBA" id="ARBA00022618"/>
    </source>
</evidence>
<dbReference type="GO" id="GO:0031023">
    <property type="term" value="P:microtubule organizing center organization"/>
    <property type="evidence" value="ECO:0007669"/>
    <property type="project" value="TreeGrafter"/>
</dbReference>
<keyword evidence="12" id="KW-1185">Reference proteome</keyword>
<dbReference type="Pfam" id="PF14932">
    <property type="entry name" value="HAUS-augmin3"/>
    <property type="match status" value="1"/>
</dbReference>
<evidence type="ECO:0000256" key="7">
    <source>
        <dbReference type="ARBA" id="ARBA00023054"/>
    </source>
</evidence>
<dbReference type="AlphaFoldDB" id="A0A6J3KP01"/>
<gene>
    <name evidence="13" type="primary">LOC117235694</name>
</gene>
<dbReference type="GO" id="GO:0070652">
    <property type="term" value="C:HAUS complex"/>
    <property type="evidence" value="ECO:0007669"/>
    <property type="project" value="InterPro"/>
</dbReference>
<feature type="coiled-coil region" evidence="10">
    <location>
        <begin position="569"/>
        <end position="596"/>
    </location>
</feature>
<evidence type="ECO:0000259" key="11">
    <source>
        <dbReference type="Pfam" id="PF14932"/>
    </source>
</evidence>
<dbReference type="GO" id="GO:0005874">
    <property type="term" value="C:microtubule"/>
    <property type="evidence" value="ECO:0007669"/>
    <property type="project" value="UniProtKB-KW"/>
</dbReference>
<keyword evidence="3" id="KW-0963">Cytoplasm</keyword>
<evidence type="ECO:0000256" key="3">
    <source>
        <dbReference type="ARBA" id="ARBA00022490"/>
    </source>
</evidence>
<protein>
    <submittedName>
        <fullName evidence="13">HAUS augmin-like complex subunit 3 isoform X1</fullName>
    </submittedName>
</protein>
<organism evidence="12 13">
    <name type="scientific">Bombus vosnesenskii</name>
    <dbReference type="NCBI Taxonomy" id="207650"/>
    <lineage>
        <taxon>Eukaryota</taxon>
        <taxon>Metazoa</taxon>
        <taxon>Ecdysozoa</taxon>
        <taxon>Arthropoda</taxon>
        <taxon>Hexapoda</taxon>
        <taxon>Insecta</taxon>
        <taxon>Pterygota</taxon>
        <taxon>Neoptera</taxon>
        <taxon>Endopterygota</taxon>
        <taxon>Hymenoptera</taxon>
        <taxon>Apocrita</taxon>
        <taxon>Aculeata</taxon>
        <taxon>Apoidea</taxon>
        <taxon>Anthophila</taxon>
        <taxon>Apidae</taxon>
        <taxon>Bombus</taxon>
        <taxon>Pyrobombus</taxon>
    </lineage>
</organism>
<evidence type="ECO:0000256" key="6">
    <source>
        <dbReference type="ARBA" id="ARBA00022776"/>
    </source>
</evidence>
<dbReference type="GO" id="GO:0051225">
    <property type="term" value="P:spindle assembly"/>
    <property type="evidence" value="ECO:0007669"/>
    <property type="project" value="InterPro"/>
</dbReference>
<sequence length="646" mass="76286">MISSIPSVYKYQDHMYSVCIRLSRLDIHITVFLIVIMDVSGKVLYDKVRNLRSELSNVVTPEILDKICDKPSLQPFLKWFCENVNNVNVLSNEDVQIKNKLQEMNEWVEGSELDHALEENTKDYPDLLKIIFFDDTNIDDLFAEYEIVKNSYKEDKSYIYTLQNGIQNLKKLEIELDETIEKEEESLDRENIKANRAYEECSIIMKKFDTQNHQFFEEVEFLVNVYADAAENKGRPLLWTQMPLKLFTKTIELYNHYLDVHIKRQFGNASEEEQKTDSNYVSLINSNKEKTMDNEKLLELTLCKTNLTNAKIEEILAKVQEESYIAMLNYIEDIYNLGDMKVPKHSELRTEILKVTRKRDFLEENITLLQERQLTEVVQQFSELEITKILKQDAHTRLIRTKNHLEKLRNLRFLAREHGHVHTDLLRMLMEVQFQCLKNVSEFVADAYHYFTTEYSLSSTRCESMQKLQNKYSAIVSSPKIHNSFHKIFFSMVCSDNSTHQLNSALQKYNDLIDENKIKKKNLLKTYLNSKVDKLEILENDINSQYLNEVEKGPTHTYKPISYDIEINHSEALNNIQKIQNDLTKIRNQMKERLKADTNFEREKAILWQRFLIDPDTLRKTYKQLKTVTKRSCFDDALKKELNDSL</sequence>
<evidence type="ECO:0000256" key="2">
    <source>
        <dbReference type="ARBA" id="ARBA00009645"/>
    </source>
</evidence>
<comment type="similarity">
    <text evidence="2">Belongs to the HAUS3 family.</text>
</comment>
<keyword evidence="4" id="KW-0132">Cell division</keyword>
<evidence type="ECO:0000313" key="13">
    <source>
        <dbReference type="RefSeq" id="XP_033353871.1"/>
    </source>
</evidence>
<reference evidence="13" key="1">
    <citation type="submission" date="2025-08" db="UniProtKB">
        <authorList>
            <consortium name="RefSeq"/>
        </authorList>
    </citation>
    <scope>IDENTIFICATION</scope>
    <source>
        <tissue evidence="13">Muscle</tissue>
    </source>
</reference>
<feature type="domain" description="HAUS augmin-like complex subunit 3 N-terminal" evidence="11">
    <location>
        <begin position="69"/>
        <end position="296"/>
    </location>
</feature>